<protein>
    <submittedName>
        <fullName evidence="3">Nicotinamidase-related amidase</fullName>
    </submittedName>
</protein>
<evidence type="ECO:0000256" key="1">
    <source>
        <dbReference type="ARBA" id="ARBA00022801"/>
    </source>
</evidence>
<feature type="domain" description="Isochorismatase-like" evidence="2">
    <location>
        <begin position="8"/>
        <end position="178"/>
    </location>
</feature>
<dbReference type="Pfam" id="PF00857">
    <property type="entry name" value="Isochorismatase"/>
    <property type="match status" value="1"/>
</dbReference>
<dbReference type="SUPFAM" id="SSF52499">
    <property type="entry name" value="Isochorismatase-like hydrolases"/>
    <property type="match status" value="1"/>
</dbReference>
<dbReference type="CDD" id="cd00431">
    <property type="entry name" value="cysteine_hydrolases"/>
    <property type="match status" value="1"/>
</dbReference>
<name>A0A366FCF3_9HYPH</name>
<dbReference type="GO" id="GO:0016787">
    <property type="term" value="F:hydrolase activity"/>
    <property type="evidence" value="ECO:0007669"/>
    <property type="project" value="UniProtKB-KW"/>
</dbReference>
<dbReference type="Gene3D" id="3.40.50.850">
    <property type="entry name" value="Isochorismatase-like"/>
    <property type="match status" value="1"/>
</dbReference>
<dbReference type="AlphaFoldDB" id="A0A366FCF3"/>
<comment type="caution">
    <text evidence="3">The sequence shown here is derived from an EMBL/GenBank/DDBJ whole genome shotgun (WGS) entry which is preliminary data.</text>
</comment>
<dbReference type="PANTHER" id="PTHR43540">
    <property type="entry name" value="PEROXYUREIDOACRYLATE/UREIDOACRYLATE AMIDOHYDROLASE-RELATED"/>
    <property type="match status" value="1"/>
</dbReference>
<dbReference type="RefSeq" id="WP_113890171.1">
    <property type="nucleotide sequence ID" value="NZ_QNRK01000016.1"/>
</dbReference>
<dbReference type="EMBL" id="QNRK01000016">
    <property type="protein sequence ID" value="RBP11385.1"/>
    <property type="molecule type" value="Genomic_DNA"/>
</dbReference>
<proteinExistence type="predicted"/>
<keyword evidence="4" id="KW-1185">Reference proteome</keyword>
<dbReference type="InterPro" id="IPR000868">
    <property type="entry name" value="Isochorismatase-like_dom"/>
</dbReference>
<evidence type="ECO:0000259" key="2">
    <source>
        <dbReference type="Pfam" id="PF00857"/>
    </source>
</evidence>
<evidence type="ECO:0000313" key="4">
    <source>
        <dbReference type="Proteomes" id="UP000253529"/>
    </source>
</evidence>
<organism evidence="3 4">
    <name type="scientific">Roseiarcus fermentans</name>
    <dbReference type="NCBI Taxonomy" id="1473586"/>
    <lineage>
        <taxon>Bacteria</taxon>
        <taxon>Pseudomonadati</taxon>
        <taxon>Pseudomonadota</taxon>
        <taxon>Alphaproteobacteria</taxon>
        <taxon>Hyphomicrobiales</taxon>
        <taxon>Roseiarcaceae</taxon>
        <taxon>Roseiarcus</taxon>
    </lineage>
</organism>
<dbReference type="Proteomes" id="UP000253529">
    <property type="component" value="Unassembled WGS sequence"/>
</dbReference>
<accession>A0A366FCF3</accession>
<dbReference type="OrthoDB" id="7500697at2"/>
<dbReference type="InterPro" id="IPR036380">
    <property type="entry name" value="Isochorismatase-like_sf"/>
</dbReference>
<dbReference type="InterPro" id="IPR050272">
    <property type="entry name" value="Isochorismatase-like_hydrls"/>
</dbReference>
<gene>
    <name evidence="3" type="ORF">DFR50_11679</name>
</gene>
<keyword evidence="1" id="KW-0378">Hydrolase</keyword>
<sequence>MTGSEPATALVLVDVTNSFFLEGMPNFYPAAAETLGPLRALLAKARAAGRIVVHAVEQHYPGFDDYEWRKLPRHHVIGDRDADFFAGFEPRGEVEIICRKRRFSAFFATDLALFLHEQAIERVIVAGVKTNVCIRATAQDAFANGFDVVVPREATNSNRPHLAAASLEDIDRYIGRVVPIERALEMLT</sequence>
<evidence type="ECO:0000313" key="3">
    <source>
        <dbReference type="EMBL" id="RBP11385.1"/>
    </source>
</evidence>
<reference evidence="3 4" key="1">
    <citation type="submission" date="2018-06" db="EMBL/GenBank/DDBJ databases">
        <title>Genomic Encyclopedia of Type Strains, Phase IV (KMG-IV): sequencing the most valuable type-strain genomes for metagenomic binning, comparative biology and taxonomic classification.</title>
        <authorList>
            <person name="Goeker M."/>
        </authorList>
    </citation>
    <scope>NUCLEOTIDE SEQUENCE [LARGE SCALE GENOMIC DNA]</scope>
    <source>
        <strain evidence="3 4">DSM 24875</strain>
    </source>
</reference>
<dbReference type="PANTHER" id="PTHR43540:SF6">
    <property type="entry name" value="ISOCHORISMATASE-LIKE DOMAIN-CONTAINING PROTEIN"/>
    <property type="match status" value="1"/>
</dbReference>